<comment type="similarity">
    <text evidence="1">Belongs to the ComF/GntX family.</text>
</comment>
<evidence type="ECO:0000256" key="1">
    <source>
        <dbReference type="ARBA" id="ARBA00008007"/>
    </source>
</evidence>
<dbReference type="PANTHER" id="PTHR47505">
    <property type="entry name" value="DNA UTILIZATION PROTEIN YHGH"/>
    <property type="match status" value="1"/>
</dbReference>
<sequence>MCKNSLHEFEEHLCLTCEESLPRTNYVLRPENNDLVQKVEGLTKVKSIVSFLRFTKSGQSQRLIHEIKYKNRPDLAKHLGRLFGNELLASGYPLPDLLIPVPLHPSKKIRRGFNQSEMFAEGISQKIDVPICLALKRTKFTETQTKKSRAQRMANVDGVFALEESELVKGKNVAVIDDVMTTGATLCACGNELLDNHAKSVNFMTIASGR</sequence>
<dbReference type="SUPFAM" id="SSF53271">
    <property type="entry name" value="PRTase-like"/>
    <property type="match status" value="1"/>
</dbReference>
<dbReference type="PANTHER" id="PTHR47505:SF1">
    <property type="entry name" value="DNA UTILIZATION PROTEIN YHGH"/>
    <property type="match status" value="1"/>
</dbReference>
<keyword evidence="4" id="KW-1185">Reference proteome</keyword>
<feature type="domain" description="Phosphoribosyltransferase" evidence="2">
    <location>
        <begin position="116"/>
        <end position="208"/>
    </location>
</feature>
<comment type="caution">
    <text evidence="3">The sequence shown here is derived from an EMBL/GenBank/DDBJ whole genome shotgun (WGS) entry which is preliminary data.</text>
</comment>
<evidence type="ECO:0000313" key="3">
    <source>
        <dbReference type="EMBL" id="MDN3203962.1"/>
    </source>
</evidence>
<accession>A0ABT7YBP9</accession>
<reference evidence="3" key="1">
    <citation type="submission" date="2023-06" db="EMBL/GenBank/DDBJ databases">
        <title>Robiginitalea aurantiacus sp. nov. and Algoriphagus sediminis sp. nov., isolated from coastal sediment.</title>
        <authorList>
            <person name="Zhou Z.Y."/>
            <person name="An J."/>
            <person name="Jia Y.W."/>
            <person name="Du Z.J."/>
        </authorList>
    </citation>
    <scope>NUCLEOTIDE SEQUENCE</scope>
    <source>
        <strain evidence="3">C2-7</strain>
    </source>
</reference>
<gene>
    <name evidence="3" type="ORF">QVH07_07360</name>
</gene>
<dbReference type="InterPro" id="IPR029057">
    <property type="entry name" value="PRTase-like"/>
</dbReference>
<dbReference type="Gene3D" id="3.40.50.2020">
    <property type="match status" value="1"/>
</dbReference>
<dbReference type="RefSeq" id="WP_289999518.1">
    <property type="nucleotide sequence ID" value="NZ_JAUEPH010000003.1"/>
</dbReference>
<name>A0ABT7YBP9_9BACT</name>
<dbReference type="EMBL" id="JAUEPH010000003">
    <property type="protein sequence ID" value="MDN3203962.1"/>
    <property type="molecule type" value="Genomic_DNA"/>
</dbReference>
<dbReference type="InterPro" id="IPR000836">
    <property type="entry name" value="PRTase_dom"/>
</dbReference>
<dbReference type="Proteomes" id="UP001171916">
    <property type="component" value="Unassembled WGS sequence"/>
</dbReference>
<protein>
    <submittedName>
        <fullName evidence="3">ComF family protein</fullName>
    </submittedName>
</protein>
<evidence type="ECO:0000259" key="2">
    <source>
        <dbReference type="Pfam" id="PF00156"/>
    </source>
</evidence>
<dbReference type="CDD" id="cd06223">
    <property type="entry name" value="PRTases_typeI"/>
    <property type="match status" value="1"/>
</dbReference>
<proteinExistence type="inferred from homology"/>
<evidence type="ECO:0000313" key="4">
    <source>
        <dbReference type="Proteomes" id="UP001171916"/>
    </source>
</evidence>
<dbReference type="InterPro" id="IPR051910">
    <property type="entry name" value="ComF/GntX_DNA_util-trans"/>
</dbReference>
<dbReference type="Pfam" id="PF00156">
    <property type="entry name" value="Pribosyltran"/>
    <property type="match status" value="1"/>
</dbReference>
<organism evidence="3 4">
    <name type="scientific">Algoriphagus sediminis</name>
    <dbReference type="NCBI Taxonomy" id="3057113"/>
    <lineage>
        <taxon>Bacteria</taxon>
        <taxon>Pseudomonadati</taxon>
        <taxon>Bacteroidota</taxon>
        <taxon>Cytophagia</taxon>
        <taxon>Cytophagales</taxon>
        <taxon>Cyclobacteriaceae</taxon>
        <taxon>Algoriphagus</taxon>
    </lineage>
</organism>